<organism evidence="3 4">
    <name type="scientific">Lactarius akahatsu</name>
    <dbReference type="NCBI Taxonomy" id="416441"/>
    <lineage>
        <taxon>Eukaryota</taxon>
        <taxon>Fungi</taxon>
        <taxon>Dikarya</taxon>
        <taxon>Basidiomycota</taxon>
        <taxon>Agaricomycotina</taxon>
        <taxon>Agaricomycetes</taxon>
        <taxon>Russulales</taxon>
        <taxon>Russulaceae</taxon>
        <taxon>Lactarius</taxon>
    </lineage>
</organism>
<feature type="region of interest" description="Disordered" evidence="1">
    <location>
        <begin position="125"/>
        <end position="226"/>
    </location>
</feature>
<feature type="compositionally biased region" description="Low complexity" evidence="1">
    <location>
        <begin position="22"/>
        <end position="38"/>
    </location>
</feature>
<protein>
    <recommendedName>
        <fullName evidence="2">G-patch domain-containing protein</fullName>
    </recommendedName>
</protein>
<dbReference type="Proteomes" id="UP001201163">
    <property type="component" value="Unassembled WGS sequence"/>
</dbReference>
<feature type="compositionally biased region" description="Polar residues" evidence="1">
    <location>
        <begin position="205"/>
        <end position="215"/>
    </location>
</feature>
<feature type="compositionally biased region" description="Low complexity" evidence="1">
    <location>
        <begin position="130"/>
        <end position="142"/>
    </location>
</feature>
<dbReference type="AlphaFoldDB" id="A0AAD4QF15"/>
<feature type="region of interest" description="Disordered" evidence="1">
    <location>
        <begin position="560"/>
        <end position="587"/>
    </location>
</feature>
<feature type="domain" description="G-patch" evidence="2">
    <location>
        <begin position="66"/>
        <end position="114"/>
    </location>
</feature>
<feature type="compositionally biased region" description="Low complexity" evidence="1">
    <location>
        <begin position="171"/>
        <end position="185"/>
    </location>
</feature>
<reference evidence="3" key="1">
    <citation type="submission" date="2022-01" db="EMBL/GenBank/DDBJ databases">
        <title>Comparative genomics reveals a dynamic genome evolution in the ectomycorrhizal milk-cap (Lactarius) mushrooms.</title>
        <authorList>
            <consortium name="DOE Joint Genome Institute"/>
            <person name="Lebreton A."/>
            <person name="Tang N."/>
            <person name="Kuo A."/>
            <person name="LaButti K."/>
            <person name="Drula E."/>
            <person name="Barry K."/>
            <person name="Clum A."/>
            <person name="Lipzen A."/>
            <person name="Mousain D."/>
            <person name="Ng V."/>
            <person name="Wang R."/>
            <person name="Wang X."/>
            <person name="Dai Y."/>
            <person name="Henrissat B."/>
            <person name="Grigoriev I.V."/>
            <person name="Guerin-Laguette A."/>
            <person name="Yu F."/>
            <person name="Martin F.M."/>
        </authorList>
    </citation>
    <scope>NUCLEOTIDE SEQUENCE</scope>
    <source>
        <strain evidence="3">QP</strain>
    </source>
</reference>
<dbReference type="GO" id="GO:0003676">
    <property type="term" value="F:nucleic acid binding"/>
    <property type="evidence" value="ECO:0007669"/>
    <property type="project" value="InterPro"/>
</dbReference>
<comment type="caution">
    <text evidence="3">The sequence shown here is derived from an EMBL/GenBank/DDBJ whole genome shotgun (WGS) entry which is preliminary data.</text>
</comment>
<sequence>MTIRGIGSRSSPIVIDDDDDIGQPSPITVNSGSSSSRSVTPPQGSLGMVKAQDPVPANPEEFDRLKNSIGYSILVRMGYKPGLGLGMNLEGVTSPLKACTRSQKIPAGLGASNVWDGSSKIAQCTEETDTTATKPRTIPTTTKHVHETSSSLPKDKTTLARGSSNHESPTVSLPSSNPPAVSSSVDVTSQGVHDDGKRNGDPTKAPSSKSATHLSDTLRIHDVPKTATKRLPPSILFSIPSPVPLRFPFLSDDSHATVPVNPPLNVNSRSIPPVSPPRPSSTPGIPYSPKLRGRIGMLPDEKGVGTRGSFPKQLEPPPRPSCSFVMEILPRKFRTQAFVLEWLSEFSFRPRRYELLDGRVFIEFENERDARLACNSPRMGGKEGLHGVRLFRYIPTTPPTSEQLGNAKEVNATRTITNPTQPQPILNPPGDLTSNGYYEAQAVLPAPHSPQYKLVSPPQQPSTPAPNFEIPVQDPGSVVTSQTKDKTSRSETEMSFSDHLFGNSSSSSSMMTGPWVGPTTSSDLPNGRLVNGNPTTREEPSHGAVGFAPGASVSPTLVSVPMSPASSSTLASSSSSISPSLVPSLTSDSWHTSTVLEDKALSMPSHEDLLMQESQLMEICDPETGAKQAAFTQVDGTRPFANGPMESTDSVALAKELALRQMVLRSRKRKVVTTADSQQPTSDSSAAAARSALEELAVNFISDAISRPPPAKRVKITPSPSALATWGKRLETHIEKSKVIMAEIQGTQSKAEKDRLWAVLREHNRMIDEEKTALFSIAVAEVAVPMSPWPEAHPDGGVLVLSDTDGGDDDDDDDDME</sequence>
<accession>A0AAD4QF15</accession>
<feature type="region of interest" description="Disordered" evidence="1">
    <location>
        <begin position="260"/>
        <end position="318"/>
    </location>
</feature>
<gene>
    <name evidence="3" type="ORF">EDB92DRAFT_1849443</name>
</gene>
<dbReference type="Pfam" id="PF01585">
    <property type="entry name" value="G-patch"/>
    <property type="match status" value="1"/>
</dbReference>
<evidence type="ECO:0000259" key="2">
    <source>
        <dbReference type="PROSITE" id="PS50174"/>
    </source>
</evidence>
<keyword evidence="4" id="KW-1185">Reference proteome</keyword>
<feature type="compositionally biased region" description="Polar residues" evidence="1">
    <location>
        <begin position="160"/>
        <end position="170"/>
    </location>
</feature>
<feature type="compositionally biased region" description="Basic and acidic residues" evidence="1">
    <location>
        <begin position="483"/>
        <end position="492"/>
    </location>
</feature>
<dbReference type="SMART" id="SM00443">
    <property type="entry name" value="G_patch"/>
    <property type="match status" value="1"/>
</dbReference>
<dbReference type="EMBL" id="JAKELL010000014">
    <property type="protein sequence ID" value="KAH8994476.1"/>
    <property type="molecule type" value="Genomic_DNA"/>
</dbReference>
<name>A0AAD4QF15_9AGAM</name>
<feature type="region of interest" description="Disordered" evidence="1">
    <location>
        <begin position="787"/>
        <end position="817"/>
    </location>
</feature>
<evidence type="ECO:0000313" key="3">
    <source>
        <dbReference type="EMBL" id="KAH8994476.1"/>
    </source>
</evidence>
<proteinExistence type="predicted"/>
<feature type="region of interest" description="Disordered" evidence="1">
    <location>
        <begin position="449"/>
        <end position="548"/>
    </location>
</feature>
<feature type="region of interest" description="Disordered" evidence="1">
    <location>
        <begin position="1"/>
        <end position="58"/>
    </location>
</feature>
<dbReference type="PROSITE" id="PS50174">
    <property type="entry name" value="G_PATCH"/>
    <property type="match status" value="1"/>
</dbReference>
<feature type="compositionally biased region" description="Basic and acidic residues" evidence="1">
    <location>
        <begin position="192"/>
        <end position="201"/>
    </location>
</feature>
<feature type="compositionally biased region" description="Acidic residues" evidence="1">
    <location>
        <begin position="805"/>
        <end position="817"/>
    </location>
</feature>
<dbReference type="InterPro" id="IPR000467">
    <property type="entry name" value="G_patch_dom"/>
</dbReference>
<evidence type="ECO:0000313" key="4">
    <source>
        <dbReference type="Proteomes" id="UP001201163"/>
    </source>
</evidence>
<feature type="compositionally biased region" description="Low complexity" evidence="1">
    <location>
        <begin position="563"/>
        <end position="587"/>
    </location>
</feature>
<feature type="compositionally biased region" description="Low complexity" evidence="1">
    <location>
        <begin position="795"/>
        <end position="804"/>
    </location>
</feature>
<evidence type="ECO:0000256" key="1">
    <source>
        <dbReference type="SAM" id="MobiDB-lite"/>
    </source>
</evidence>